<dbReference type="HOGENOM" id="CLU_1926111_0_0_6"/>
<proteinExistence type="predicted"/>
<sequence>MLNFRIIKYFLITVLVIPSIYLLALLIVSITNKPVIELIDFDESIIDSKINLQDSNTYEVNTSAKSDFTYELIGVRAGISDSSVVVKKANKEFLVLVGDKLEGTYELIEVNQNSAIFRNGNNIYKIQRKLD</sequence>
<evidence type="ECO:0000256" key="1">
    <source>
        <dbReference type="SAM" id="Phobius"/>
    </source>
</evidence>
<keyword evidence="1" id="KW-0472">Membrane</keyword>
<keyword evidence="1" id="KW-0812">Transmembrane</keyword>
<organism evidence="2 3">
    <name type="scientific">SAR86 cluster bacterium SAR86B</name>
    <dbReference type="NCBI Taxonomy" id="1123867"/>
    <lineage>
        <taxon>Bacteria</taxon>
        <taxon>Pseudomonadati</taxon>
        <taxon>Pseudomonadota</taxon>
        <taxon>Gammaproteobacteria</taxon>
        <taxon>SAR86 cluster</taxon>
    </lineage>
</organism>
<keyword evidence="1" id="KW-1133">Transmembrane helix</keyword>
<dbReference type="EMBL" id="JH611179">
    <property type="protein sequence ID" value="EJP73176.1"/>
    <property type="molecule type" value="Genomic_DNA"/>
</dbReference>
<feature type="transmembrane region" description="Helical" evidence="1">
    <location>
        <begin position="6"/>
        <end position="28"/>
    </location>
</feature>
<dbReference type="AlphaFoldDB" id="J5KLV5"/>
<reference evidence="2 3" key="1">
    <citation type="journal article" date="2012" name="ISME J.">
        <title>Genomic insights to SAR86, an abundant and uncultivated marine bacterial lineage.</title>
        <authorList>
            <person name="Dupont C.L."/>
            <person name="Rusch D.B."/>
            <person name="Yooseph S."/>
            <person name="Lombardo M.J."/>
            <person name="Richter R.A."/>
            <person name="Valas R."/>
            <person name="Novotny M."/>
            <person name="Yee-Greenbaum J."/>
            <person name="Selengut J.D."/>
            <person name="Haft D.H."/>
            <person name="Halpern A.L."/>
            <person name="Lasken R.S."/>
            <person name="Nealson K."/>
            <person name="Friedman R."/>
            <person name="Venter J.C."/>
        </authorList>
    </citation>
    <scope>NUCLEOTIDE SEQUENCE [LARGE SCALE GENOMIC DNA]</scope>
</reference>
<evidence type="ECO:0000313" key="2">
    <source>
        <dbReference type="EMBL" id="EJP73176.1"/>
    </source>
</evidence>
<dbReference type="Proteomes" id="UP000010116">
    <property type="component" value="Unassembled WGS sequence"/>
</dbReference>
<name>J5KLV5_9GAMM</name>
<accession>J5KLV5</accession>
<protein>
    <submittedName>
        <fullName evidence="2">Uncharacterized protein</fullName>
    </submittedName>
</protein>
<gene>
    <name evidence="2" type="ORF">NT02SARS_1739</name>
</gene>
<evidence type="ECO:0000313" key="3">
    <source>
        <dbReference type="Proteomes" id="UP000010116"/>
    </source>
</evidence>